<dbReference type="GO" id="GO:0016791">
    <property type="term" value="F:phosphatase activity"/>
    <property type="evidence" value="ECO:0007669"/>
    <property type="project" value="UniProtKB-ARBA"/>
</dbReference>
<keyword evidence="1 3" id="KW-0378">Hydrolase</keyword>
<dbReference type="SFLD" id="SFLDS00003">
    <property type="entry name" value="Haloacid_Dehalogenase"/>
    <property type="match status" value="1"/>
</dbReference>
<accession>A0AA43Q5T1</accession>
<proteinExistence type="predicted"/>
<dbReference type="InterPro" id="IPR023214">
    <property type="entry name" value="HAD_sf"/>
</dbReference>
<reference evidence="3" key="1">
    <citation type="submission" date="2023-01" db="EMBL/GenBank/DDBJ databases">
        <title>Biogeochemical cycle of methane in antarctic sediments.</title>
        <authorList>
            <person name="Roldan D.M."/>
            <person name="Menes R.J."/>
        </authorList>
    </citation>
    <scope>NUCLEOTIDE SEQUENCE [LARGE SCALE GENOMIC DNA]</scope>
    <source>
        <strain evidence="3">K-2018 MAG008</strain>
    </source>
</reference>
<evidence type="ECO:0000259" key="2">
    <source>
        <dbReference type="Pfam" id="PF05116"/>
    </source>
</evidence>
<evidence type="ECO:0000313" key="4">
    <source>
        <dbReference type="Proteomes" id="UP001160519"/>
    </source>
</evidence>
<dbReference type="InterPro" id="IPR036412">
    <property type="entry name" value="HAD-like_sf"/>
</dbReference>
<dbReference type="Gene3D" id="3.90.1070.10">
    <property type="match status" value="1"/>
</dbReference>
<name>A0AA43Q5T1_9GAMM</name>
<dbReference type="GO" id="GO:0000287">
    <property type="term" value="F:magnesium ion binding"/>
    <property type="evidence" value="ECO:0007669"/>
    <property type="project" value="UniProtKB-ARBA"/>
</dbReference>
<sequence length="282" mass="30713">MTEHILICTDLDRTLLPNGSAPESAQARPLFAALVARPEITLAYVSGRHKALIEEAIAEFALPTPDFVIGDVGTTIYAVSAQGWQPWPQWADEIAPDWAGKDHAGLHELFAQLPGLTLQESAKQNHFKLSYYLPLAIDLTQLLAKMRGLLAIHAINAELIYSVDESEHIGLLDVLPARATKFHAVEFLMQQLGIDLDHTVFAGDSGNDLPVMTSAIKSVLVANASAAVSQEAQQLAKLHNTEDALYLAQGGFMGMNGNYSAGLLEGVAHYLPQTRHWMKLDE</sequence>
<feature type="domain" description="Sucrose phosphatase-like" evidence="2">
    <location>
        <begin position="5"/>
        <end position="270"/>
    </location>
</feature>
<dbReference type="SFLD" id="SFLDG01140">
    <property type="entry name" value="C2.B:_Phosphomannomutase_and_P"/>
    <property type="match status" value="1"/>
</dbReference>
<dbReference type="Pfam" id="PF05116">
    <property type="entry name" value="S6PP"/>
    <property type="match status" value="1"/>
</dbReference>
<dbReference type="SUPFAM" id="SSF56784">
    <property type="entry name" value="HAD-like"/>
    <property type="match status" value="1"/>
</dbReference>
<dbReference type="InterPro" id="IPR051518">
    <property type="entry name" value="Sucrose_Phosphatase"/>
</dbReference>
<evidence type="ECO:0000313" key="3">
    <source>
        <dbReference type="EMBL" id="MDI1231240.1"/>
    </source>
</evidence>
<keyword evidence="4" id="KW-1185">Reference proteome</keyword>
<comment type="caution">
    <text evidence="3">The sequence shown here is derived from an EMBL/GenBank/DDBJ whole genome shotgun (WGS) entry which is preliminary data.</text>
</comment>
<dbReference type="EMBL" id="JAQSDF010000025">
    <property type="protein sequence ID" value="MDI1231240.1"/>
    <property type="molecule type" value="Genomic_DNA"/>
</dbReference>
<dbReference type="NCBIfam" id="TIGR01484">
    <property type="entry name" value="HAD-SF-IIB"/>
    <property type="match status" value="1"/>
</dbReference>
<dbReference type="AlphaFoldDB" id="A0AA43Q5T1"/>
<dbReference type="PANTHER" id="PTHR46521:SF4">
    <property type="entry name" value="SUCROSE-PHOSPHATASE 2-RELATED"/>
    <property type="match status" value="1"/>
</dbReference>
<dbReference type="PANTHER" id="PTHR46521">
    <property type="entry name" value="SUCROSE-PHOSPHATASE 2-RELATED"/>
    <property type="match status" value="1"/>
</dbReference>
<organism evidence="3 4">
    <name type="scientific">Candidatus Methylobacter titanis</name>
    <dbReference type="NCBI Taxonomy" id="3053457"/>
    <lineage>
        <taxon>Bacteria</taxon>
        <taxon>Pseudomonadati</taxon>
        <taxon>Pseudomonadota</taxon>
        <taxon>Gammaproteobacteria</taxon>
        <taxon>Methylococcales</taxon>
        <taxon>Methylococcaceae</taxon>
        <taxon>Methylobacter</taxon>
    </lineage>
</organism>
<dbReference type="Proteomes" id="UP001160519">
    <property type="component" value="Unassembled WGS sequence"/>
</dbReference>
<dbReference type="SFLD" id="SFLDG01141">
    <property type="entry name" value="C2.B.1:_Sucrose_Phosphatase_Li"/>
    <property type="match status" value="1"/>
</dbReference>
<gene>
    <name evidence="3" type="ORF">PSU93_08840</name>
</gene>
<dbReference type="InterPro" id="IPR006379">
    <property type="entry name" value="HAD-SF_hydro_IIB"/>
</dbReference>
<protein>
    <submittedName>
        <fullName evidence="3">HAD-IIB family hydrolase</fullName>
    </submittedName>
</protein>
<dbReference type="InterPro" id="IPR006380">
    <property type="entry name" value="SPP-like_dom"/>
</dbReference>
<evidence type="ECO:0000256" key="1">
    <source>
        <dbReference type="ARBA" id="ARBA00022801"/>
    </source>
</evidence>
<dbReference type="Gene3D" id="3.40.50.1000">
    <property type="entry name" value="HAD superfamily/HAD-like"/>
    <property type="match status" value="1"/>
</dbReference>